<dbReference type="GO" id="GO:0007165">
    <property type="term" value="P:signal transduction"/>
    <property type="evidence" value="ECO:0007669"/>
    <property type="project" value="UniProtKB-KW"/>
</dbReference>
<evidence type="ECO:0000256" key="2">
    <source>
        <dbReference type="ARBA" id="ARBA00022729"/>
    </source>
</evidence>
<evidence type="ECO:0000256" key="4">
    <source>
        <dbReference type="PROSITE-ProRule" id="PRU00284"/>
    </source>
</evidence>
<evidence type="ECO:0000313" key="8">
    <source>
        <dbReference type="Proteomes" id="UP001205748"/>
    </source>
</evidence>
<dbReference type="InterPro" id="IPR004089">
    <property type="entry name" value="MCPsignal_dom"/>
</dbReference>
<dbReference type="SUPFAM" id="SSF58104">
    <property type="entry name" value="Methyl-accepting chemotaxis protein (MCP) signaling domain"/>
    <property type="match status" value="1"/>
</dbReference>
<evidence type="ECO:0000256" key="5">
    <source>
        <dbReference type="SAM" id="Phobius"/>
    </source>
</evidence>
<gene>
    <name evidence="7" type="primary">phnD</name>
    <name evidence="7" type="ORF">NSA47_08100</name>
</gene>
<evidence type="ECO:0000313" key="7">
    <source>
        <dbReference type="EMBL" id="MCR1898944.1"/>
    </source>
</evidence>
<evidence type="ECO:0000256" key="3">
    <source>
        <dbReference type="ARBA" id="ARBA00023224"/>
    </source>
</evidence>
<dbReference type="Pfam" id="PF12974">
    <property type="entry name" value="Phosphonate-bd"/>
    <property type="match status" value="1"/>
</dbReference>
<sequence>MNSLMSKVIFCIGVLLLQMGLYFFIPFGWVYLLLSIIGTFFITFIILKLDGFMDLGTTLDKPDPEKDKSSVTNRKVIGKLFDLSESMNFDIQQLLWLSINNIKAFENLAKFFYKIQEYGEQNAASAEEITATMEEFVVHSDDLNNIILDAEAESNKSYTMLGENKNTLGSIQESMLDLTQSIEETSSSHQSLYRSSQEINKIIEYIQEISNQINLLSLNASIEAARAGDAGRGFSVVAQEIKKLSGETNMATEKIENVVNQIHKDINTTHGSIEKMIREVHQTEAIAKESSAVVSDIEQIINNIKNSFNDVKKISGRQLISAKEINGESRSTAAAVEETHNMLFELLKIVEMQQSKNKEIIDYGNKLEVVSEKFQENIVKVKENNEIIIGVNPFTSPENIKNMYAPILSKTCQEIGCRARTIIVKDYETLNNWIRDSKIDIGWFSPFAYVKAKEKSNIIPLVTPVVNGKDSYLGYIIARKNSGIHRVNDLKGKAFGYVDKNSASGYLFAKNIMAENNLFDEDLSKTIFLGSHDKVIQAVLSGEVEAGATYSEAFDLAVKQGLPMDQLEIIIKTDPIPKDVIAARENMPKDLWESLKNTLVNFHNEDNIKTPVEAFVESKDSNYDIIRNISNDL</sequence>
<name>A0AAE3HGE9_9FIRM</name>
<dbReference type="EMBL" id="JANKAS010000006">
    <property type="protein sequence ID" value="MCR1898944.1"/>
    <property type="molecule type" value="Genomic_DNA"/>
</dbReference>
<comment type="similarity">
    <text evidence="1">Belongs to the phosphate/phosphite/phosphonate binding protein family.</text>
</comment>
<dbReference type="NCBIfam" id="TIGR01098">
    <property type="entry name" value="3A0109s03R"/>
    <property type="match status" value="1"/>
</dbReference>
<accession>A0AAE3HGE9</accession>
<reference evidence="7" key="1">
    <citation type="submission" date="2022-07" db="EMBL/GenBank/DDBJ databases">
        <title>Enhanced cultured diversity of the mouse gut microbiota enables custom-made synthetic communities.</title>
        <authorList>
            <person name="Afrizal A."/>
        </authorList>
    </citation>
    <scope>NUCLEOTIDE SEQUENCE</scope>
    <source>
        <strain evidence="7">DSM 28593</strain>
    </source>
</reference>
<keyword evidence="5" id="KW-0472">Membrane</keyword>
<dbReference type="SMART" id="SM00283">
    <property type="entry name" value="MA"/>
    <property type="match status" value="1"/>
</dbReference>
<dbReference type="GO" id="GO:0043190">
    <property type="term" value="C:ATP-binding cassette (ABC) transporter complex"/>
    <property type="evidence" value="ECO:0007669"/>
    <property type="project" value="InterPro"/>
</dbReference>
<keyword evidence="8" id="KW-1185">Reference proteome</keyword>
<dbReference type="PANTHER" id="PTHR32089:SF112">
    <property type="entry name" value="LYSOZYME-LIKE PROTEIN-RELATED"/>
    <property type="match status" value="1"/>
</dbReference>
<keyword evidence="2" id="KW-0732">Signal</keyword>
<dbReference type="PANTHER" id="PTHR32089">
    <property type="entry name" value="METHYL-ACCEPTING CHEMOTAXIS PROTEIN MCPB"/>
    <property type="match status" value="1"/>
</dbReference>
<dbReference type="Gene3D" id="3.40.190.10">
    <property type="entry name" value="Periplasmic binding protein-like II"/>
    <property type="match status" value="2"/>
</dbReference>
<feature type="transmembrane region" description="Helical" evidence="5">
    <location>
        <begin position="31"/>
        <end position="49"/>
    </location>
</feature>
<organism evidence="7 8">
    <name type="scientific">Irregularibacter muris</name>
    <dbReference type="NCBI Taxonomy" id="1796619"/>
    <lineage>
        <taxon>Bacteria</taxon>
        <taxon>Bacillati</taxon>
        <taxon>Bacillota</taxon>
        <taxon>Clostridia</taxon>
        <taxon>Eubacteriales</taxon>
        <taxon>Eubacteriaceae</taxon>
        <taxon>Irregularibacter</taxon>
    </lineage>
</organism>
<dbReference type="AlphaFoldDB" id="A0AAE3HGE9"/>
<evidence type="ECO:0000259" key="6">
    <source>
        <dbReference type="PROSITE" id="PS50111"/>
    </source>
</evidence>
<dbReference type="Pfam" id="PF00015">
    <property type="entry name" value="MCPsignal"/>
    <property type="match status" value="1"/>
</dbReference>
<dbReference type="Gene3D" id="1.10.287.950">
    <property type="entry name" value="Methyl-accepting chemotaxis protein"/>
    <property type="match status" value="1"/>
</dbReference>
<dbReference type="InterPro" id="IPR005770">
    <property type="entry name" value="PhnD"/>
</dbReference>
<evidence type="ECO:0000256" key="1">
    <source>
        <dbReference type="ARBA" id="ARBA00007162"/>
    </source>
</evidence>
<dbReference type="RefSeq" id="WP_257530783.1">
    <property type="nucleotide sequence ID" value="NZ_JANKAS010000006.1"/>
</dbReference>
<dbReference type="CDD" id="cd01071">
    <property type="entry name" value="PBP2_PhnD_like"/>
    <property type="match status" value="1"/>
</dbReference>
<comment type="caution">
    <text evidence="7">The sequence shown here is derived from an EMBL/GenBank/DDBJ whole genome shotgun (WGS) entry which is preliminary data.</text>
</comment>
<dbReference type="PROSITE" id="PS50111">
    <property type="entry name" value="CHEMOTAXIS_TRANSDUC_2"/>
    <property type="match status" value="1"/>
</dbReference>
<dbReference type="SUPFAM" id="SSF53850">
    <property type="entry name" value="Periplasmic binding protein-like II"/>
    <property type="match status" value="1"/>
</dbReference>
<keyword evidence="3 4" id="KW-0807">Transducer</keyword>
<dbReference type="Proteomes" id="UP001205748">
    <property type="component" value="Unassembled WGS sequence"/>
</dbReference>
<proteinExistence type="inferred from homology"/>
<dbReference type="GO" id="GO:0055085">
    <property type="term" value="P:transmembrane transport"/>
    <property type="evidence" value="ECO:0007669"/>
    <property type="project" value="InterPro"/>
</dbReference>
<feature type="domain" description="Methyl-accepting transducer" evidence="6">
    <location>
        <begin position="97"/>
        <end position="333"/>
    </location>
</feature>
<keyword evidence="5" id="KW-0812">Transmembrane</keyword>
<protein>
    <submittedName>
        <fullName evidence="7">Phosphate/phosphite/phosphonate ABC transporter substrate-binding protein</fullName>
    </submittedName>
</protein>
<keyword evidence="5" id="KW-1133">Transmembrane helix</keyword>